<keyword evidence="2" id="KW-0217">Developmental protein</keyword>
<evidence type="ECO:0000256" key="11">
    <source>
        <dbReference type="ARBA" id="ARBA00022842"/>
    </source>
</evidence>
<dbReference type="GO" id="GO:0035556">
    <property type="term" value="P:intracellular signal transduction"/>
    <property type="evidence" value="ECO:0007669"/>
    <property type="project" value="TreeGrafter"/>
</dbReference>
<dbReference type="HOGENOM" id="CLU_000288_63_0_1"/>
<evidence type="ECO:0000256" key="9">
    <source>
        <dbReference type="ARBA" id="ARBA00022782"/>
    </source>
</evidence>
<protein>
    <recommendedName>
        <fullName evidence="14">Protein kinase domain-containing protein</fullName>
    </recommendedName>
</protein>
<reference evidence="15" key="1">
    <citation type="journal article" date="2012" name="Insect Biochem. Mol. Biol.">
        <title>Transcriptome and full-length cDNA resources for the mountain pine beetle, Dendroctonus ponderosae Hopkins, a major insect pest of pine forests.</title>
        <authorList>
            <person name="Keeling C.I."/>
            <person name="Henderson H."/>
            <person name="Li M."/>
            <person name="Yuen M."/>
            <person name="Clark E.L."/>
            <person name="Fraser J.D."/>
            <person name="Huber D.P."/>
            <person name="Liao N.Y."/>
            <person name="Roderick Docking T."/>
            <person name="Birol I."/>
            <person name="Chan S.K."/>
            <person name="Taylor G.A."/>
            <person name="Palmquist D."/>
            <person name="Jones S.J."/>
            <person name="Bohlmann J."/>
        </authorList>
    </citation>
    <scope>NUCLEOTIDE SEQUENCE</scope>
    <source>
        <tissue evidence="15">Whole larvae</tissue>
    </source>
</reference>
<evidence type="ECO:0000256" key="10">
    <source>
        <dbReference type="ARBA" id="ARBA00022840"/>
    </source>
</evidence>
<keyword evidence="6" id="KW-0479">Metal-binding</keyword>
<dbReference type="PROSITE" id="PS50011">
    <property type="entry name" value="PROTEIN_KINASE_DOM"/>
    <property type="match status" value="1"/>
</dbReference>
<dbReference type="GO" id="GO:0007283">
    <property type="term" value="P:spermatogenesis"/>
    <property type="evidence" value="ECO:0007669"/>
    <property type="project" value="UniProtKB-KW"/>
</dbReference>
<keyword evidence="8" id="KW-0418">Kinase</keyword>
<evidence type="ECO:0000256" key="12">
    <source>
        <dbReference type="ARBA" id="ARBA00022871"/>
    </source>
</evidence>
<dbReference type="Gene3D" id="1.10.510.10">
    <property type="entry name" value="Transferase(Phosphotransferase) domain 1"/>
    <property type="match status" value="1"/>
</dbReference>
<evidence type="ECO:0000256" key="1">
    <source>
        <dbReference type="ARBA" id="ARBA00001946"/>
    </source>
</evidence>
<dbReference type="PROSITE" id="PS00107">
    <property type="entry name" value="PROTEIN_KINASE_ATP"/>
    <property type="match status" value="1"/>
</dbReference>
<dbReference type="FunFam" id="3.30.200.20:FF:000042">
    <property type="entry name" value="Aurora kinase A"/>
    <property type="match status" value="1"/>
</dbReference>
<dbReference type="AlphaFoldDB" id="J3JWZ2"/>
<keyword evidence="4" id="KW-0597">Phosphoprotein</keyword>
<keyword evidence="3" id="KW-0723">Serine/threonine-protein kinase</keyword>
<evidence type="ECO:0000256" key="4">
    <source>
        <dbReference type="ARBA" id="ARBA00022553"/>
    </source>
</evidence>
<dbReference type="GO" id="GO:0050321">
    <property type="term" value="F:tau-protein kinase activity"/>
    <property type="evidence" value="ECO:0007669"/>
    <property type="project" value="TreeGrafter"/>
</dbReference>
<dbReference type="GO" id="GO:0005737">
    <property type="term" value="C:cytoplasm"/>
    <property type="evidence" value="ECO:0007669"/>
    <property type="project" value="TreeGrafter"/>
</dbReference>
<dbReference type="GO" id="GO:0030154">
    <property type="term" value="P:cell differentiation"/>
    <property type="evidence" value="ECO:0007669"/>
    <property type="project" value="UniProtKB-KW"/>
</dbReference>
<evidence type="ECO:0000256" key="5">
    <source>
        <dbReference type="ARBA" id="ARBA00022679"/>
    </source>
</evidence>
<evidence type="ECO:0000256" key="8">
    <source>
        <dbReference type="ARBA" id="ARBA00022777"/>
    </source>
</evidence>
<evidence type="ECO:0000259" key="14">
    <source>
        <dbReference type="PROSITE" id="PS50011"/>
    </source>
</evidence>
<dbReference type="GO" id="GO:0005524">
    <property type="term" value="F:ATP binding"/>
    <property type="evidence" value="ECO:0007669"/>
    <property type="project" value="UniProtKB-UniRule"/>
</dbReference>
<name>J3JWZ2_DENPD</name>
<keyword evidence="5" id="KW-0808">Transferase</keyword>
<evidence type="ECO:0000256" key="13">
    <source>
        <dbReference type="PROSITE-ProRule" id="PRU10141"/>
    </source>
</evidence>
<dbReference type="InterPro" id="IPR000719">
    <property type="entry name" value="Prot_kinase_dom"/>
</dbReference>
<dbReference type="PANTHER" id="PTHR24346:SF102">
    <property type="entry name" value="TESTIS-SPECIFIC SERINE_THREONINE-PROTEIN KINASE 1"/>
    <property type="match status" value="1"/>
</dbReference>
<keyword evidence="7 13" id="KW-0547">Nucleotide-binding</keyword>
<evidence type="ECO:0000256" key="3">
    <source>
        <dbReference type="ARBA" id="ARBA00022527"/>
    </source>
</evidence>
<dbReference type="GO" id="GO:0046872">
    <property type="term" value="F:metal ion binding"/>
    <property type="evidence" value="ECO:0007669"/>
    <property type="project" value="UniProtKB-KW"/>
</dbReference>
<organism evidence="15">
    <name type="scientific">Dendroctonus ponderosae</name>
    <name type="common">Mountain pine beetle</name>
    <dbReference type="NCBI Taxonomy" id="77166"/>
    <lineage>
        <taxon>Eukaryota</taxon>
        <taxon>Metazoa</taxon>
        <taxon>Ecdysozoa</taxon>
        <taxon>Arthropoda</taxon>
        <taxon>Hexapoda</taxon>
        <taxon>Insecta</taxon>
        <taxon>Pterygota</taxon>
        <taxon>Neoptera</taxon>
        <taxon>Endopterygota</taxon>
        <taxon>Coleoptera</taxon>
        <taxon>Polyphaga</taxon>
        <taxon>Cucujiformia</taxon>
        <taxon>Curculionidae</taxon>
        <taxon>Scolytinae</taxon>
        <taxon>Dendroctonus</taxon>
    </lineage>
</organism>
<keyword evidence="10 13" id="KW-0067">ATP-binding</keyword>
<dbReference type="PIRSF" id="PIRSF000654">
    <property type="entry name" value="Integrin-linked_kinase"/>
    <property type="match status" value="1"/>
</dbReference>
<dbReference type="InterPro" id="IPR017441">
    <property type="entry name" value="Protein_kinase_ATP_BS"/>
</dbReference>
<dbReference type="GO" id="GO:0000226">
    <property type="term" value="P:microtubule cytoskeleton organization"/>
    <property type="evidence" value="ECO:0007669"/>
    <property type="project" value="TreeGrafter"/>
</dbReference>
<dbReference type="FunFam" id="1.10.510.10:FF:000658">
    <property type="entry name" value="Protein CBG12184"/>
    <property type="match status" value="1"/>
</dbReference>
<keyword evidence="9" id="KW-0221">Differentiation</keyword>
<evidence type="ECO:0000313" key="15">
    <source>
        <dbReference type="EMBL" id="AEE62722.1"/>
    </source>
</evidence>
<dbReference type="OrthoDB" id="541276at2759"/>
<feature type="domain" description="Protein kinase" evidence="14">
    <location>
        <begin position="21"/>
        <end position="280"/>
    </location>
</feature>
<proteinExistence type="evidence at transcript level"/>
<keyword evidence="11" id="KW-0460">Magnesium</keyword>
<dbReference type="EMBL" id="BT127760">
    <property type="protein sequence ID" value="AEE62722.1"/>
    <property type="molecule type" value="mRNA"/>
</dbReference>
<dbReference type="CDD" id="cd14080">
    <property type="entry name" value="STKc_TSSK-like"/>
    <property type="match status" value="1"/>
</dbReference>
<feature type="binding site" evidence="13">
    <location>
        <position position="53"/>
    </location>
    <ligand>
        <name>ATP</name>
        <dbReference type="ChEBI" id="CHEBI:30616"/>
    </ligand>
</feature>
<accession>J3JWZ2</accession>
<keyword evidence="12" id="KW-0744">Spermatogenesis</keyword>
<evidence type="ECO:0000256" key="2">
    <source>
        <dbReference type="ARBA" id="ARBA00022473"/>
    </source>
</evidence>
<dbReference type="Pfam" id="PF00069">
    <property type="entry name" value="Pkinase"/>
    <property type="match status" value="1"/>
</dbReference>
<evidence type="ECO:0000256" key="7">
    <source>
        <dbReference type="ARBA" id="ARBA00022741"/>
    </source>
</evidence>
<sequence>MSAKLDFVARSEHKLVGKMGFRIGRTIGKGTYSKVCLSANSKGDKFACKIIRKKLAGSDFIEKFLPREIEIITAIKHPNIIQVYKIMETQQVIYMFMDYCRDGDLLEYIREYGCFPEEKAKHYFRPLVEAVAYLHDRDIAHRYIKCENIFLMANKQVKLGDFGFARMCTDAYGKHVLSDTFCGSAAYAAPEILKGISYDPKMYDMWSLGCVLYIMVSASMPFDDLDVKRMIKSQLNRSIFTVTLLWPDYSLQMKNLLNSLLEPDLHKRITIGAVKQHEWFDRGHLLKLKRFLSRSTTSLL</sequence>
<dbReference type="PANTHER" id="PTHR24346">
    <property type="entry name" value="MAP/MICROTUBULE AFFINITY-REGULATING KINASE"/>
    <property type="match status" value="1"/>
</dbReference>
<dbReference type="InterPro" id="IPR011009">
    <property type="entry name" value="Kinase-like_dom_sf"/>
</dbReference>
<dbReference type="SUPFAM" id="SSF56112">
    <property type="entry name" value="Protein kinase-like (PK-like)"/>
    <property type="match status" value="1"/>
</dbReference>
<evidence type="ECO:0000256" key="6">
    <source>
        <dbReference type="ARBA" id="ARBA00022723"/>
    </source>
</evidence>
<comment type="cofactor">
    <cofactor evidence="1">
        <name>Mg(2+)</name>
        <dbReference type="ChEBI" id="CHEBI:18420"/>
    </cofactor>
</comment>